<evidence type="ECO:0000259" key="3">
    <source>
        <dbReference type="Pfam" id="PF07859"/>
    </source>
</evidence>
<feature type="domain" description="Alpha/beta hydrolase fold-3" evidence="3">
    <location>
        <begin position="75"/>
        <end position="306"/>
    </location>
</feature>
<dbReference type="FunCoup" id="A0A317XXQ0">
    <property type="interactions" value="120"/>
</dbReference>
<dbReference type="PANTHER" id="PTHR23024:SF242">
    <property type="entry name" value="ALPHA_BETA HYDROLASE FOLD-3 DOMAIN-CONTAINING PROTEIN-RELATED"/>
    <property type="match status" value="1"/>
</dbReference>
<feature type="chain" id="PRO_5016286486" evidence="2">
    <location>
        <begin position="20"/>
        <end position="449"/>
    </location>
</feature>
<gene>
    <name evidence="4" type="ORF">BCV70DRAFT_11084</name>
</gene>
<dbReference type="OrthoDB" id="408631at2759"/>
<protein>
    <submittedName>
        <fullName evidence="4">Alpha/beta-hydrolase</fullName>
    </submittedName>
</protein>
<evidence type="ECO:0000256" key="1">
    <source>
        <dbReference type="SAM" id="MobiDB-lite"/>
    </source>
</evidence>
<feature type="region of interest" description="Disordered" evidence="1">
    <location>
        <begin position="343"/>
        <end position="449"/>
    </location>
</feature>
<proteinExistence type="predicted"/>
<dbReference type="PANTHER" id="PTHR23024">
    <property type="entry name" value="ARYLACETAMIDE DEACETYLASE"/>
    <property type="match status" value="1"/>
</dbReference>
<feature type="compositionally biased region" description="Polar residues" evidence="1">
    <location>
        <begin position="435"/>
        <end position="449"/>
    </location>
</feature>
<dbReference type="InterPro" id="IPR013094">
    <property type="entry name" value="AB_hydrolase_3"/>
</dbReference>
<accession>A0A317XXQ0</accession>
<sequence length="449" mass="48667">MLDAVVIKMLRLLLPLATSVMTPSQPTAPPTPSTTTYIPSPFVPGKITRKTQRRRLKTDIYVPSASPQDLALPVVINLHGSGFCFPEHGSDARFCALLSKSLPAIVLDVDYSHAPEHPWPAAVEDIDSAIMFVKHFAEQGRKQRKRHGTIGATGQKEWLWDANRIAITGFSSGGNLALIAGTRADHHGGVQAVAGFYPSTNLAEDAYAKPQLKPLKDAAGGTLPPWLRRMLYECYVPLSVVKDRAQPLISPLYAKPSSFPSSVTILTAEQDSLCREGTQMVERLQQSGEYHGSVLLWEAKGQGHNWDKMTKPGSKPAKMRDEAYQLVVKRIRDAFAAVGIGWEDHHEEEVEDEDDDANEADGDNDNDGRTNGSMPAQAPRSEGVARLSGGGRRRTGAEPDGDTDVARSSLGQATGRNLSRSSLTASSPRPRHSTSRGSLANANASPRLN</sequence>
<dbReference type="AlphaFoldDB" id="A0A317XXQ0"/>
<name>A0A317XXQ0_9BASI</name>
<evidence type="ECO:0000256" key="2">
    <source>
        <dbReference type="SAM" id="SignalP"/>
    </source>
</evidence>
<dbReference type="Pfam" id="PF07859">
    <property type="entry name" value="Abhydrolase_3"/>
    <property type="match status" value="1"/>
</dbReference>
<evidence type="ECO:0000313" key="5">
    <source>
        <dbReference type="Proteomes" id="UP000246740"/>
    </source>
</evidence>
<dbReference type="InParanoid" id="A0A317XXQ0"/>
<keyword evidence="4" id="KW-0378">Hydrolase</keyword>
<dbReference type="GO" id="GO:0016787">
    <property type="term" value="F:hydrolase activity"/>
    <property type="evidence" value="ECO:0007669"/>
    <property type="project" value="UniProtKB-KW"/>
</dbReference>
<dbReference type="SUPFAM" id="SSF53474">
    <property type="entry name" value="alpha/beta-Hydrolases"/>
    <property type="match status" value="1"/>
</dbReference>
<evidence type="ECO:0000313" key="4">
    <source>
        <dbReference type="EMBL" id="PWZ03057.1"/>
    </source>
</evidence>
<feature type="compositionally biased region" description="Acidic residues" evidence="1">
    <location>
        <begin position="349"/>
        <end position="365"/>
    </location>
</feature>
<dbReference type="InterPro" id="IPR029058">
    <property type="entry name" value="AB_hydrolase_fold"/>
</dbReference>
<organism evidence="4 5">
    <name type="scientific">Testicularia cyperi</name>
    <dbReference type="NCBI Taxonomy" id="1882483"/>
    <lineage>
        <taxon>Eukaryota</taxon>
        <taxon>Fungi</taxon>
        <taxon>Dikarya</taxon>
        <taxon>Basidiomycota</taxon>
        <taxon>Ustilaginomycotina</taxon>
        <taxon>Ustilaginomycetes</taxon>
        <taxon>Ustilaginales</taxon>
        <taxon>Anthracoideaceae</taxon>
        <taxon>Testicularia</taxon>
    </lineage>
</organism>
<feature type="compositionally biased region" description="Polar residues" evidence="1">
    <location>
        <begin position="409"/>
        <end position="427"/>
    </location>
</feature>
<reference evidence="4 5" key="1">
    <citation type="journal article" date="2018" name="Mol. Biol. Evol.">
        <title>Broad Genomic Sampling Reveals a Smut Pathogenic Ancestry of the Fungal Clade Ustilaginomycotina.</title>
        <authorList>
            <person name="Kijpornyongpan T."/>
            <person name="Mondo S.J."/>
            <person name="Barry K."/>
            <person name="Sandor L."/>
            <person name="Lee J."/>
            <person name="Lipzen A."/>
            <person name="Pangilinan J."/>
            <person name="LaButti K."/>
            <person name="Hainaut M."/>
            <person name="Henrissat B."/>
            <person name="Grigoriev I.V."/>
            <person name="Spatafora J.W."/>
            <person name="Aime M.C."/>
        </authorList>
    </citation>
    <scope>NUCLEOTIDE SEQUENCE [LARGE SCALE GENOMIC DNA]</scope>
    <source>
        <strain evidence="4 5">MCA 3645</strain>
    </source>
</reference>
<dbReference type="EMBL" id="KZ819188">
    <property type="protein sequence ID" value="PWZ03057.1"/>
    <property type="molecule type" value="Genomic_DNA"/>
</dbReference>
<dbReference type="Gene3D" id="3.40.50.1820">
    <property type="entry name" value="alpha/beta hydrolase"/>
    <property type="match status" value="1"/>
</dbReference>
<keyword evidence="2" id="KW-0732">Signal</keyword>
<dbReference type="STRING" id="1882483.A0A317XXQ0"/>
<dbReference type="InterPro" id="IPR050466">
    <property type="entry name" value="Carboxylest/Gibb_receptor"/>
</dbReference>
<dbReference type="Proteomes" id="UP000246740">
    <property type="component" value="Unassembled WGS sequence"/>
</dbReference>
<keyword evidence="5" id="KW-1185">Reference proteome</keyword>
<feature type="signal peptide" evidence="2">
    <location>
        <begin position="1"/>
        <end position="19"/>
    </location>
</feature>